<keyword evidence="8" id="KW-0067">ATP-binding</keyword>
<evidence type="ECO:0000256" key="9">
    <source>
        <dbReference type="ARBA" id="ARBA00022842"/>
    </source>
</evidence>
<dbReference type="Proteomes" id="UP000247099">
    <property type="component" value="Unassembled WGS sequence"/>
</dbReference>
<dbReference type="GO" id="GO:0046872">
    <property type="term" value="F:metal ion binding"/>
    <property type="evidence" value="ECO:0007669"/>
    <property type="project" value="UniProtKB-KW"/>
</dbReference>
<dbReference type="SUPFAM" id="SSF52540">
    <property type="entry name" value="P-loop containing nucleoside triphosphate hydrolases"/>
    <property type="match status" value="1"/>
</dbReference>
<dbReference type="Gene3D" id="3.40.50.300">
    <property type="entry name" value="P-loop containing nucleotide triphosphate hydrolases"/>
    <property type="match status" value="1"/>
</dbReference>
<keyword evidence="5" id="KW-0819">tRNA processing</keyword>
<evidence type="ECO:0000313" key="12">
    <source>
        <dbReference type="Proteomes" id="UP000247099"/>
    </source>
</evidence>
<dbReference type="EMBL" id="QHJQ01000003">
    <property type="protein sequence ID" value="PXA04509.1"/>
    <property type="molecule type" value="Genomic_DNA"/>
</dbReference>
<evidence type="ECO:0000256" key="1">
    <source>
        <dbReference type="ARBA" id="ARBA00004496"/>
    </source>
</evidence>
<evidence type="ECO:0000256" key="4">
    <source>
        <dbReference type="ARBA" id="ARBA00022490"/>
    </source>
</evidence>
<gene>
    <name evidence="11" type="ORF">DDZ13_04860</name>
</gene>
<accession>A0A317ZL08</accession>
<keyword evidence="9" id="KW-0460">Magnesium</keyword>
<sequence length="144" mass="15994">MSITEQLSQGVETETADETEAMAGELALVIPQDTVLALHGDLGAGKTTFIRGLARAWEINEPVTSPTFNLYTIYEGSRQLIHLDAYRLGSADDLDALMIHDFMHSPWCFAIEWPERISGAVPDDAWHLFLGITDAGKHQIRLEK</sequence>
<keyword evidence="12" id="KW-1185">Reference proteome</keyword>
<evidence type="ECO:0000256" key="5">
    <source>
        <dbReference type="ARBA" id="ARBA00022694"/>
    </source>
</evidence>
<dbReference type="Pfam" id="PF02367">
    <property type="entry name" value="TsaE"/>
    <property type="match status" value="1"/>
</dbReference>
<dbReference type="GO" id="GO:0002949">
    <property type="term" value="P:tRNA threonylcarbamoyladenosine modification"/>
    <property type="evidence" value="ECO:0007669"/>
    <property type="project" value="InterPro"/>
</dbReference>
<keyword evidence="7" id="KW-0547">Nucleotide-binding</keyword>
<comment type="similarity">
    <text evidence="2">Belongs to the TsaE family.</text>
</comment>
<proteinExistence type="inferred from homology"/>
<dbReference type="InParanoid" id="A0A317ZL08"/>
<name>A0A317ZL08_9BACT</name>
<dbReference type="AlphaFoldDB" id="A0A317ZL08"/>
<dbReference type="GO" id="GO:0005524">
    <property type="term" value="F:ATP binding"/>
    <property type="evidence" value="ECO:0007669"/>
    <property type="project" value="UniProtKB-KW"/>
</dbReference>
<evidence type="ECO:0000256" key="2">
    <source>
        <dbReference type="ARBA" id="ARBA00007599"/>
    </source>
</evidence>
<evidence type="ECO:0000256" key="8">
    <source>
        <dbReference type="ARBA" id="ARBA00022840"/>
    </source>
</evidence>
<comment type="caution">
    <text evidence="11">The sequence shown here is derived from an EMBL/GenBank/DDBJ whole genome shotgun (WGS) entry which is preliminary data.</text>
</comment>
<keyword evidence="4" id="KW-0963">Cytoplasm</keyword>
<dbReference type="GO" id="GO:0005737">
    <property type="term" value="C:cytoplasm"/>
    <property type="evidence" value="ECO:0007669"/>
    <property type="project" value="UniProtKB-SubCell"/>
</dbReference>
<organism evidence="11 12">
    <name type="scientific">Coraliomargarita sinensis</name>
    <dbReference type="NCBI Taxonomy" id="2174842"/>
    <lineage>
        <taxon>Bacteria</taxon>
        <taxon>Pseudomonadati</taxon>
        <taxon>Verrucomicrobiota</taxon>
        <taxon>Opitutia</taxon>
        <taxon>Puniceicoccales</taxon>
        <taxon>Coraliomargaritaceae</taxon>
        <taxon>Coraliomargarita</taxon>
    </lineage>
</organism>
<evidence type="ECO:0000313" key="11">
    <source>
        <dbReference type="EMBL" id="PXA04509.1"/>
    </source>
</evidence>
<dbReference type="NCBIfam" id="TIGR00150">
    <property type="entry name" value="T6A_YjeE"/>
    <property type="match status" value="1"/>
</dbReference>
<dbReference type="InterPro" id="IPR027417">
    <property type="entry name" value="P-loop_NTPase"/>
</dbReference>
<dbReference type="InterPro" id="IPR003442">
    <property type="entry name" value="T6A_TsaE"/>
</dbReference>
<protein>
    <recommendedName>
        <fullName evidence="3">tRNA threonylcarbamoyladenosine biosynthesis protein TsaE</fullName>
    </recommendedName>
    <alternativeName>
        <fullName evidence="10">t(6)A37 threonylcarbamoyladenosine biosynthesis protein TsaE</fullName>
    </alternativeName>
</protein>
<dbReference type="FunCoup" id="A0A317ZL08">
    <property type="interactions" value="244"/>
</dbReference>
<keyword evidence="11" id="KW-0808">Transferase</keyword>
<keyword evidence="6" id="KW-0479">Metal-binding</keyword>
<dbReference type="PANTHER" id="PTHR33540:SF2">
    <property type="entry name" value="TRNA THREONYLCARBAMOYLADENOSINE BIOSYNTHESIS PROTEIN TSAE"/>
    <property type="match status" value="1"/>
</dbReference>
<dbReference type="RefSeq" id="WP_110130318.1">
    <property type="nucleotide sequence ID" value="NZ_QHJQ01000003.1"/>
</dbReference>
<dbReference type="PANTHER" id="PTHR33540">
    <property type="entry name" value="TRNA THREONYLCARBAMOYLADENOSINE BIOSYNTHESIS PROTEIN TSAE"/>
    <property type="match status" value="1"/>
</dbReference>
<dbReference type="GO" id="GO:0016740">
    <property type="term" value="F:transferase activity"/>
    <property type="evidence" value="ECO:0007669"/>
    <property type="project" value="UniProtKB-KW"/>
</dbReference>
<evidence type="ECO:0000256" key="7">
    <source>
        <dbReference type="ARBA" id="ARBA00022741"/>
    </source>
</evidence>
<comment type="subcellular location">
    <subcellularLocation>
        <location evidence="1">Cytoplasm</location>
    </subcellularLocation>
</comment>
<evidence type="ECO:0000256" key="10">
    <source>
        <dbReference type="ARBA" id="ARBA00032441"/>
    </source>
</evidence>
<dbReference type="OrthoDB" id="9815896at2"/>
<evidence type="ECO:0000256" key="3">
    <source>
        <dbReference type="ARBA" id="ARBA00019010"/>
    </source>
</evidence>
<evidence type="ECO:0000256" key="6">
    <source>
        <dbReference type="ARBA" id="ARBA00022723"/>
    </source>
</evidence>
<reference evidence="11 12" key="1">
    <citation type="submission" date="2018-05" db="EMBL/GenBank/DDBJ databases">
        <title>Coraliomargarita sinensis sp. nov., isolated from a marine solar saltern.</title>
        <authorList>
            <person name="Zhou L.Y."/>
        </authorList>
    </citation>
    <scope>NUCLEOTIDE SEQUENCE [LARGE SCALE GENOMIC DNA]</scope>
    <source>
        <strain evidence="11 12">WN38</strain>
    </source>
</reference>